<comment type="caution">
    <text evidence="1">The sequence shown here is derived from an EMBL/GenBank/DDBJ whole genome shotgun (WGS) entry which is preliminary data.</text>
</comment>
<dbReference type="RefSeq" id="WP_153431523.1">
    <property type="nucleotide sequence ID" value="NZ_WIPH01000036.1"/>
</dbReference>
<proteinExistence type="predicted"/>
<sequence>MRTISEVEMGFVQGGAMNGNVITIDGVSSANIGPSPKNVLITAAMLSGLNEARIQDHHPNLTLNQYLGLDDGSGALTQRGCPLGGVKTTIGSDSFLSE</sequence>
<protein>
    <submittedName>
        <fullName evidence="1">Uncharacterized protein</fullName>
    </submittedName>
</protein>
<dbReference type="EMBL" id="WIPH01000036">
    <property type="protein sequence ID" value="MQR99881.1"/>
    <property type="molecule type" value="Genomic_DNA"/>
</dbReference>
<gene>
    <name evidence="1" type="ORF">GFJ39_11890</name>
</gene>
<accession>A0A7X1VPJ2</accession>
<dbReference type="Proteomes" id="UP000432209">
    <property type="component" value="Unassembled WGS sequence"/>
</dbReference>
<evidence type="ECO:0000313" key="1">
    <source>
        <dbReference type="EMBL" id="MQR99881.1"/>
    </source>
</evidence>
<name>A0A7X1VPJ2_9PROT</name>
<evidence type="ECO:0000313" key="2">
    <source>
        <dbReference type="Proteomes" id="UP000432209"/>
    </source>
</evidence>
<reference evidence="1 2" key="1">
    <citation type="submission" date="2019-10" db="EMBL/GenBank/DDBJ databases">
        <title>Gluconobacter aidae sp. nov., a novel species of acetic acid bacteria isolated in Thailand.</title>
        <authorList>
            <person name="Yukphan P."/>
            <person name="Charoenyingcharoen P."/>
            <person name="Malimas S."/>
            <person name="Muramatsu Y."/>
            <person name="Nakagawa Y."/>
            <person name="Tanasupawat S."/>
            <person name="Yamada Y."/>
        </authorList>
    </citation>
    <scope>NUCLEOTIDE SEQUENCE [LARGE SCALE GENOMIC DNA]</scope>
    <source>
        <strain evidence="1 2">AC10</strain>
    </source>
</reference>
<organism evidence="1 2">
    <name type="scientific">Gluconobacter aidae</name>
    <dbReference type="NCBI Taxonomy" id="2662454"/>
    <lineage>
        <taxon>Bacteria</taxon>
        <taxon>Pseudomonadati</taxon>
        <taxon>Pseudomonadota</taxon>
        <taxon>Alphaproteobacteria</taxon>
        <taxon>Acetobacterales</taxon>
        <taxon>Acetobacteraceae</taxon>
        <taxon>Gluconobacter</taxon>
    </lineage>
</organism>
<dbReference type="AlphaFoldDB" id="A0A7X1VPJ2"/>
<keyword evidence="2" id="KW-1185">Reference proteome</keyword>